<dbReference type="InterPro" id="IPR036875">
    <property type="entry name" value="Znf_CCHC_sf"/>
</dbReference>
<keyword evidence="1" id="KW-0479">Metal-binding</keyword>
<dbReference type="SUPFAM" id="SSF57756">
    <property type="entry name" value="Retrovirus zinc finger-like domains"/>
    <property type="match status" value="1"/>
</dbReference>
<feature type="region of interest" description="Disordered" evidence="2">
    <location>
        <begin position="193"/>
        <end position="213"/>
    </location>
</feature>
<evidence type="ECO:0000313" key="5">
    <source>
        <dbReference type="Proteomes" id="UP001188597"/>
    </source>
</evidence>
<sequence>MARGQSTYHARSRNKARSKSQSKIRKLKCYHCHKEGHYRKDCPELNGKKKDNSKTADAGVVEDYSDGADVLFGTINSLDVDMGCSHHIYRVSGGVMRIVKGALVVMKGLKQNSLDLLQEGHGCAEKQGLLGSKKKGNLDFCSIVSSKRNARDMTFDESSILLKKEVLIDTRKDHGAREKVELEVRALDSLTKISTDKEDSSHSTEENEETYNL</sequence>
<evidence type="ECO:0000313" key="4">
    <source>
        <dbReference type="EMBL" id="KAK3006661.1"/>
    </source>
</evidence>
<dbReference type="InterPro" id="IPR001878">
    <property type="entry name" value="Znf_CCHC"/>
</dbReference>
<accession>A0AA89ANB3</accession>
<name>A0AA89ANB3_9ASTE</name>
<keyword evidence="1" id="KW-0862">Zinc</keyword>
<dbReference type="AlphaFoldDB" id="A0AA89ANB3"/>
<dbReference type="SMART" id="SM00343">
    <property type="entry name" value="ZnF_C2HC"/>
    <property type="match status" value="1"/>
</dbReference>
<dbReference type="EMBL" id="JAVXUP010001963">
    <property type="protein sequence ID" value="KAK3006661.1"/>
    <property type="molecule type" value="Genomic_DNA"/>
</dbReference>
<feature type="region of interest" description="Disordered" evidence="2">
    <location>
        <begin position="1"/>
        <end position="25"/>
    </location>
</feature>
<feature type="compositionally biased region" description="Basic residues" evidence="2">
    <location>
        <begin position="10"/>
        <end position="25"/>
    </location>
</feature>
<keyword evidence="5" id="KW-1185">Reference proteome</keyword>
<dbReference type="GO" id="GO:0008270">
    <property type="term" value="F:zinc ion binding"/>
    <property type="evidence" value="ECO:0007669"/>
    <property type="project" value="UniProtKB-KW"/>
</dbReference>
<dbReference type="Proteomes" id="UP001188597">
    <property type="component" value="Unassembled WGS sequence"/>
</dbReference>
<comment type="caution">
    <text evidence="4">The sequence shown here is derived from an EMBL/GenBank/DDBJ whole genome shotgun (WGS) entry which is preliminary data.</text>
</comment>
<gene>
    <name evidence="4" type="ORF">RJ639_016164</name>
</gene>
<protein>
    <recommendedName>
        <fullName evidence="3">CCHC-type domain-containing protein</fullName>
    </recommendedName>
</protein>
<evidence type="ECO:0000256" key="2">
    <source>
        <dbReference type="SAM" id="MobiDB-lite"/>
    </source>
</evidence>
<reference evidence="4" key="1">
    <citation type="submission" date="2022-12" db="EMBL/GenBank/DDBJ databases">
        <title>Draft genome assemblies for two species of Escallonia (Escalloniales).</title>
        <authorList>
            <person name="Chanderbali A."/>
            <person name="Dervinis C."/>
            <person name="Anghel I."/>
            <person name="Soltis D."/>
            <person name="Soltis P."/>
            <person name="Zapata F."/>
        </authorList>
    </citation>
    <scope>NUCLEOTIDE SEQUENCE</scope>
    <source>
        <strain evidence="4">UCBG64.0493</strain>
        <tissue evidence="4">Leaf</tissue>
    </source>
</reference>
<feature type="domain" description="CCHC-type" evidence="3">
    <location>
        <begin position="28"/>
        <end position="44"/>
    </location>
</feature>
<keyword evidence="1" id="KW-0863">Zinc-finger</keyword>
<dbReference type="GO" id="GO:0003676">
    <property type="term" value="F:nucleic acid binding"/>
    <property type="evidence" value="ECO:0007669"/>
    <property type="project" value="InterPro"/>
</dbReference>
<evidence type="ECO:0000256" key="1">
    <source>
        <dbReference type="PROSITE-ProRule" id="PRU00047"/>
    </source>
</evidence>
<dbReference type="Gene3D" id="4.10.60.10">
    <property type="entry name" value="Zinc finger, CCHC-type"/>
    <property type="match status" value="1"/>
</dbReference>
<feature type="compositionally biased region" description="Basic and acidic residues" evidence="2">
    <location>
        <begin position="194"/>
        <end position="205"/>
    </location>
</feature>
<organism evidence="4 5">
    <name type="scientific">Escallonia herrerae</name>
    <dbReference type="NCBI Taxonomy" id="1293975"/>
    <lineage>
        <taxon>Eukaryota</taxon>
        <taxon>Viridiplantae</taxon>
        <taxon>Streptophyta</taxon>
        <taxon>Embryophyta</taxon>
        <taxon>Tracheophyta</taxon>
        <taxon>Spermatophyta</taxon>
        <taxon>Magnoliopsida</taxon>
        <taxon>eudicotyledons</taxon>
        <taxon>Gunneridae</taxon>
        <taxon>Pentapetalae</taxon>
        <taxon>asterids</taxon>
        <taxon>campanulids</taxon>
        <taxon>Escalloniales</taxon>
        <taxon>Escalloniaceae</taxon>
        <taxon>Escallonia</taxon>
    </lineage>
</organism>
<proteinExistence type="predicted"/>
<dbReference type="Pfam" id="PF00098">
    <property type="entry name" value="zf-CCHC"/>
    <property type="match status" value="1"/>
</dbReference>
<dbReference type="PROSITE" id="PS50158">
    <property type="entry name" value="ZF_CCHC"/>
    <property type="match status" value="1"/>
</dbReference>
<evidence type="ECO:0000259" key="3">
    <source>
        <dbReference type="PROSITE" id="PS50158"/>
    </source>
</evidence>